<evidence type="ECO:0000256" key="2">
    <source>
        <dbReference type="ARBA" id="ARBA00022723"/>
    </source>
</evidence>
<dbReference type="Gene3D" id="1.20.910.10">
    <property type="entry name" value="Heme oxygenase-like"/>
    <property type="match status" value="1"/>
</dbReference>
<feature type="region of interest" description="Disordered" evidence="4">
    <location>
        <begin position="249"/>
        <end position="276"/>
    </location>
</feature>
<organism evidence="5 6">
    <name type="scientific">Cladophialophora chaetospira</name>
    <dbReference type="NCBI Taxonomy" id="386627"/>
    <lineage>
        <taxon>Eukaryota</taxon>
        <taxon>Fungi</taxon>
        <taxon>Dikarya</taxon>
        <taxon>Ascomycota</taxon>
        <taxon>Pezizomycotina</taxon>
        <taxon>Eurotiomycetes</taxon>
        <taxon>Chaetothyriomycetidae</taxon>
        <taxon>Chaetothyriales</taxon>
        <taxon>Herpotrichiellaceae</taxon>
        <taxon>Cladophialophora</taxon>
    </lineage>
</organism>
<proteinExistence type="predicted"/>
<protein>
    <recommendedName>
        <fullName evidence="7">Heme oxygenase-like protein</fullName>
    </recommendedName>
</protein>
<evidence type="ECO:0000313" key="6">
    <source>
        <dbReference type="Proteomes" id="UP001172673"/>
    </source>
</evidence>
<dbReference type="EMBL" id="JAPDRK010000024">
    <property type="protein sequence ID" value="KAJ9602764.1"/>
    <property type="molecule type" value="Genomic_DNA"/>
</dbReference>
<dbReference type="GO" id="GO:0046872">
    <property type="term" value="F:metal ion binding"/>
    <property type="evidence" value="ECO:0007669"/>
    <property type="project" value="UniProtKB-KW"/>
</dbReference>
<evidence type="ECO:0000256" key="4">
    <source>
        <dbReference type="SAM" id="MobiDB-lite"/>
    </source>
</evidence>
<gene>
    <name evidence="5" type="ORF">H2200_012544</name>
</gene>
<comment type="caution">
    <text evidence="5">The sequence shown here is derived from an EMBL/GenBank/DDBJ whole genome shotgun (WGS) entry which is preliminary data.</text>
</comment>
<evidence type="ECO:0008006" key="7">
    <source>
        <dbReference type="Google" id="ProtNLM"/>
    </source>
</evidence>
<feature type="compositionally biased region" description="Basic residues" evidence="4">
    <location>
        <begin position="257"/>
        <end position="267"/>
    </location>
</feature>
<sequence length="290" mass="33175">MASHLPEEAAQPSLSEELRAATRQKHHALNGHIITRLPLCMPPHTNSPISYAKGMTVFSQIYLAFEELLAMHQAFSNERMRVIYDGIYIPQLLRTKRLGNDIALLKSRLPQKEVEELGVLDKQSKVFSWRIRDSLARRPHVMLAYTWTMYLALFNGGRWIRRQLASAGSHFWRGEVPPLSFWDFGVVDQDNLDEDQLKTALKAKFGEAASHLTDDERGDVVDETNRLFDLCSEMVDFLDQGASVNCPIKGSTSRFSPSKKSHHHQGAHRNLQDLHDLRIRVAQNNRKHTE</sequence>
<evidence type="ECO:0000256" key="3">
    <source>
        <dbReference type="ARBA" id="ARBA00023004"/>
    </source>
</evidence>
<keyword evidence="3" id="KW-0408">Iron</keyword>
<dbReference type="InterPro" id="IPR016084">
    <property type="entry name" value="Haem_Oase-like_multi-hlx"/>
</dbReference>
<dbReference type="InterPro" id="IPR002051">
    <property type="entry name" value="Haem_Oase"/>
</dbReference>
<dbReference type="Proteomes" id="UP001172673">
    <property type="component" value="Unassembled WGS sequence"/>
</dbReference>
<dbReference type="InterPro" id="IPR016053">
    <property type="entry name" value="Haem_Oase-like"/>
</dbReference>
<keyword evidence="6" id="KW-1185">Reference proteome</keyword>
<keyword evidence="2" id="KW-0479">Metal-binding</keyword>
<evidence type="ECO:0000313" key="5">
    <source>
        <dbReference type="EMBL" id="KAJ9602764.1"/>
    </source>
</evidence>
<dbReference type="GO" id="GO:0004392">
    <property type="term" value="F:heme oxygenase (decyclizing) activity"/>
    <property type="evidence" value="ECO:0007669"/>
    <property type="project" value="InterPro"/>
</dbReference>
<evidence type="ECO:0000256" key="1">
    <source>
        <dbReference type="ARBA" id="ARBA00022617"/>
    </source>
</evidence>
<accession>A0AA39CC16</accession>
<dbReference type="CDD" id="cd19165">
    <property type="entry name" value="HemeO"/>
    <property type="match status" value="1"/>
</dbReference>
<dbReference type="PANTHER" id="PTHR10720">
    <property type="entry name" value="HEME OXYGENASE"/>
    <property type="match status" value="1"/>
</dbReference>
<keyword evidence="1" id="KW-0349">Heme</keyword>
<reference evidence="5" key="1">
    <citation type="submission" date="2022-10" db="EMBL/GenBank/DDBJ databases">
        <title>Culturing micro-colonial fungi from biological soil crusts in the Mojave desert and describing Neophaeococcomyces mojavensis, and introducing the new genera and species Taxawa tesnikishii.</title>
        <authorList>
            <person name="Kurbessoian T."/>
            <person name="Stajich J.E."/>
        </authorList>
    </citation>
    <scope>NUCLEOTIDE SEQUENCE</scope>
    <source>
        <strain evidence="5">TK_41</strain>
    </source>
</reference>
<dbReference type="Pfam" id="PF01126">
    <property type="entry name" value="Heme_oxygenase"/>
    <property type="match status" value="1"/>
</dbReference>
<name>A0AA39CC16_9EURO</name>
<dbReference type="AlphaFoldDB" id="A0AA39CC16"/>
<dbReference type="GO" id="GO:0006788">
    <property type="term" value="P:heme oxidation"/>
    <property type="evidence" value="ECO:0007669"/>
    <property type="project" value="InterPro"/>
</dbReference>
<dbReference type="SUPFAM" id="SSF48613">
    <property type="entry name" value="Heme oxygenase-like"/>
    <property type="match status" value="1"/>
</dbReference>
<dbReference type="PANTHER" id="PTHR10720:SF0">
    <property type="entry name" value="HEME OXYGENASE"/>
    <property type="match status" value="1"/>
</dbReference>